<dbReference type="InterPro" id="IPR036955">
    <property type="entry name" value="AP2/ERF_dom_sf"/>
</dbReference>
<keyword evidence="3" id="KW-0805">Transcription regulation</keyword>
<dbReference type="FunFam" id="3.30.730.10:FF:000001">
    <property type="entry name" value="Ethylene-responsive transcription factor 2"/>
    <property type="match status" value="1"/>
</dbReference>
<organism evidence="9 10">
    <name type="scientific">Acacia crassicarpa</name>
    <name type="common">northern wattle</name>
    <dbReference type="NCBI Taxonomy" id="499986"/>
    <lineage>
        <taxon>Eukaryota</taxon>
        <taxon>Viridiplantae</taxon>
        <taxon>Streptophyta</taxon>
        <taxon>Embryophyta</taxon>
        <taxon>Tracheophyta</taxon>
        <taxon>Spermatophyta</taxon>
        <taxon>Magnoliopsida</taxon>
        <taxon>eudicotyledons</taxon>
        <taxon>Gunneridae</taxon>
        <taxon>Pentapetalae</taxon>
        <taxon>rosids</taxon>
        <taxon>fabids</taxon>
        <taxon>Fabales</taxon>
        <taxon>Fabaceae</taxon>
        <taxon>Caesalpinioideae</taxon>
        <taxon>mimosoid clade</taxon>
        <taxon>Acacieae</taxon>
        <taxon>Acacia</taxon>
    </lineage>
</organism>
<comment type="caution">
    <text evidence="9">The sequence shown here is derived from an EMBL/GenBank/DDBJ whole genome shotgun (WGS) entry which is preliminary data.</text>
</comment>
<feature type="compositionally biased region" description="Polar residues" evidence="7">
    <location>
        <begin position="127"/>
        <end position="145"/>
    </location>
</feature>
<dbReference type="AlphaFoldDB" id="A0AAE1MW81"/>
<evidence type="ECO:0000259" key="8">
    <source>
        <dbReference type="PROSITE" id="PS51032"/>
    </source>
</evidence>
<keyword evidence="4" id="KW-0238">DNA-binding</keyword>
<feature type="region of interest" description="Disordered" evidence="7">
    <location>
        <begin position="127"/>
        <end position="194"/>
    </location>
</feature>
<dbReference type="GO" id="GO:0009873">
    <property type="term" value="P:ethylene-activated signaling pathway"/>
    <property type="evidence" value="ECO:0007669"/>
    <property type="project" value="UniProtKB-KW"/>
</dbReference>
<dbReference type="Gene3D" id="3.30.730.10">
    <property type="entry name" value="AP2/ERF domain"/>
    <property type="match status" value="1"/>
</dbReference>
<dbReference type="InterPro" id="IPR016177">
    <property type="entry name" value="DNA-bd_dom_sf"/>
</dbReference>
<dbReference type="CDD" id="cd00018">
    <property type="entry name" value="AP2"/>
    <property type="match status" value="1"/>
</dbReference>
<evidence type="ECO:0000256" key="2">
    <source>
        <dbReference type="ARBA" id="ARBA00022745"/>
    </source>
</evidence>
<dbReference type="Proteomes" id="UP001293593">
    <property type="component" value="Unassembled WGS sequence"/>
</dbReference>
<feature type="domain" description="AP2/ERF" evidence="8">
    <location>
        <begin position="34"/>
        <end position="91"/>
    </location>
</feature>
<keyword evidence="10" id="KW-1185">Reference proteome</keyword>
<dbReference type="SUPFAM" id="SSF54171">
    <property type="entry name" value="DNA-binding domain"/>
    <property type="match status" value="1"/>
</dbReference>
<gene>
    <name evidence="9" type="ORF">QN277_016246</name>
</gene>
<evidence type="ECO:0000256" key="1">
    <source>
        <dbReference type="ARBA" id="ARBA00004123"/>
    </source>
</evidence>
<accession>A0AAE1MW81</accession>
<dbReference type="Pfam" id="PF00847">
    <property type="entry name" value="AP2"/>
    <property type="match status" value="1"/>
</dbReference>
<dbReference type="PROSITE" id="PS51032">
    <property type="entry name" value="AP2_ERF"/>
    <property type="match status" value="1"/>
</dbReference>
<evidence type="ECO:0000256" key="7">
    <source>
        <dbReference type="SAM" id="MobiDB-lite"/>
    </source>
</evidence>
<evidence type="ECO:0000256" key="6">
    <source>
        <dbReference type="ARBA" id="ARBA00023242"/>
    </source>
</evidence>
<evidence type="ECO:0000313" key="10">
    <source>
        <dbReference type="Proteomes" id="UP001293593"/>
    </source>
</evidence>
<evidence type="ECO:0000256" key="3">
    <source>
        <dbReference type="ARBA" id="ARBA00023015"/>
    </source>
</evidence>
<keyword evidence="2" id="KW-0936">Ethylene signaling pathway</keyword>
<dbReference type="PANTHER" id="PTHR31677:SF252">
    <property type="entry name" value="ETHYLENE-RESPONSIVE TRANSCRIPTION FACTOR 3"/>
    <property type="match status" value="1"/>
</dbReference>
<evidence type="ECO:0000256" key="4">
    <source>
        <dbReference type="ARBA" id="ARBA00023125"/>
    </source>
</evidence>
<evidence type="ECO:0000256" key="5">
    <source>
        <dbReference type="ARBA" id="ARBA00023163"/>
    </source>
</evidence>
<dbReference type="GO" id="GO:0005634">
    <property type="term" value="C:nucleus"/>
    <property type="evidence" value="ECO:0007669"/>
    <property type="project" value="UniProtKB-SubCell"/>
</dbReference>
<dbReference type="EMBL" id="JAWXYG010000003">
    <property type="protein sequence ID" value="KAK4278393.1"/>
    <property type="molecule type" value="Genomic_DNA"/>
</dbReference>
<dbReference type="GO" id="GO:0003677">
    <property type="term" value="F:DNA binding"/>
    <property type="evidence" value="ECO:0007669"/>
    <property type="project" value="UniProtKB-KW"/>
</dbReference>
<sequence>MRKGRAAAPVKTTAEAATGVDGGSGSRTVLKEPRFRGVRKRPWGRFAAEIRDPVKKARVWLGTFDSAEEAARAYDAAALNLRGPRAKTNFPINPSSLSPFCYHHNNNNPTDPFLDHRLYASNGFQEHQINPQRPTSSGMSSTVESFSGPRPRSIAPPLTTTSSRRYPRTPPVVPEDCHSDCDSSSSVVDNDGDDIASSSFRRSLPFDLNLPPVDEDLHCTDLRL</sequence>
<keyword evidence="5" id="KW-0804">Transcription</keyword>
<feature type="compositionally biased region" description="Low complexity" evidence="7">
    <location>
        <begin position="1"/>
        <end position="18"/>
    </location>
</feature>
<comment type="subcellular location">
    <subcellularLocation>
        <location evidence="1">Nucleus</location>
    </subcellularLocation>
</comment>
<evidence type="ECO:0000313" key="9">
    <source>
        <dbReference type="EMBL" id="KAK4278393.1"/>
    </source>
</evidence>
<feature type="region of interest" description="Disordered" evidence="7">
    <location>
        <begin position="1"/>
        <end position="28"/>
    </location>
</feature>
<dbReference type="GO" id="GO:0003700">
    <property type="term" value="F:DNA-binding transcription factor activity"/>
    <property type="evidence" value="ECO:0007669"/>
    <property type="project" value="InterPro"/>
</dbReference>
<keyword evidence="6" id="KW-0539">Nucleus</keyword>
<dbReference type="SMART" id="SM00380">
    <property type="entry name" value="AP2"/>
    <property type="match status" value="1"/>
</dbReference>
<reference evidence="9" key="1">
    <citation type="submission" date="2023-10" db="EMBL/GenBank/DDBJ databases">
        <title>Chromosome-level genome of the transformable northern wattle, Acacia crassicarpa.</title>
        <authorList>
            <person name="Massaro I."/>
            <person name="Sinha N.R."/>
            <person name="Poethig S."/>
            <person name="Leichty A.R."/>
        </authorList>
    </citation>
    <scope>NUCLEOTIDE SEQUENCE</scope>
    <source>
        <strain evidence="9">Acra3RX</strain>
        <tissue evidence="9">Leaf</tissue>
    </source>
</reference>
<protein>
    <recommendedName>
        <fullName evidence="8">AP2/ERF domain-containing protein</fullName>
    </recommendedName>
</protein>
<dbReference type="InterPro" id="IPR001471">
    <property type="entry name" value="AP2/ERF_dom"/>
</dbReference>
<dbReference type="PANTHER" id="PTHR31677">
    <property type="entry name" value="AP2 DOMAIN CLASS TRANSCRIPTION FACTOR"/>
    <property type="match status" value="1"/>
</dbReference>
<proteinExistence type="predicted"/>
<name>A0AAE1MW81_9FABA</name>
<dbReference type="PRINTS" id="PR00367">
    <property type="entry name" value="ETHRSPELEMNT"/>
</dbReference>